<comment type="similarity">
    <text evidence="2">Belongs to the pterin-4-alpha-carbinolamine dehydratase family.</text>
</comment>
<dbReference type="GO" id="GO:0008124">
    <property type="term" value="F:4-alpha-hydroxytetrahydrobiopterin dehydratase activity"/>
    <property type="evidence" value="ECO:0007669"/>
    <property type="project" value="UniProtKB-EC"/>
</dbReference>
<keyword evidence="4" id="KW-0456">Lyase</keyword>
<dbReference type="PANTHER" id="PTHR12599">
    <property type="entry name" value="PTERIN-4-ALPHA-CARBINOLAMINE DEHYDRATASE"/>
    <property type="match status" value="1"/>
</dbReference>
<dbReference type="PANTHER" id="PTHR12599:SF0">
    <property type="entry name" value="PTERIN-4-ALPHA-CARBINOLAMINE DEHYDRATASE"/>
    <property type="match status" value="1"/>
</dbReference>
<dbReference type="GeneID" id="90072488"/>
<dbReference type="AlphaFoldDB" id="A0AAV5QIF3"/>
<comment type="catalytic activity">
    <reaction evidence="1">
        <text>(4aS,6R)-4a-hydroxy-L-erythro-5,6,7,8-tetrahydrobiopterin = (6R)-L-erythro-6,7-dihydrobiopterin + H2O</text>
        <dbReference type="Rhea" id="RHEA:11920"/>
        <dbReference type="ChEBI" id="CHEBI:15377"/>
        <dbReference type="ChEBI" id="CHEBI:15642"/>
        <dbReference type="ChEBI" id="CHEBI:43120"/>
        <dbReference type="EC" id="4.2.1.96"/>
    </reaction>
</comment>
<gene>
    <name evidence="6" type="ORF">DASC09_018340</name>
</gene>
<name>A0AAV5QIF3_9ASCO</name>
<dbReference type="EC" id="4.2.1.96" evidence="3"/>
<accession>A0AAV5QIF3</accession>
<dbReference type="Pfam" id="PF01329">
    <property type="entry name" value="Pterin_4a"/>
    <property type="match status" value="1"/>
</dbReference>
<dbReference type="Gene3D" id="3.30.1360.20">
    <property type="entry name" value="Transcriptional coactivator/pterin dehydratase"/>
    <property type="match status" value="1"/>
</dbReference>
<evidence type="ECO:0000256" key="5">
    <source>
        <dbReference type="ARBA" id="ARBA00030497"/>
    </source>
</evidence>
<dbReference type="CDD" id="cd00488">
    <property type="entry name" value="PCD_DCoH"/>
    <property type="match status" value="1"/>
</dbReference>
<evidence type="ECO:0000313" key="6">
    <source>
        <dbReference type="EMBL" id="GMM34509.1"/>
    </source>
</evidence>
<proteinExistence type="inferred from homology"/>
<evidence type="ECO:0000256" key="4">
    <source>
        <dbReference type="ARBA" id="ARBA00023239"/>
    </source>
</evidence>
<sequence length="110" mass="12623">MYNRILKAAAKPLETPEVTEILEKQLAGWCLRSHNDVPAIETSIKLKDFETTSSFINQVNLRSHLLGHHPTIQYTYNNVKIILQTHDANAVTDVDITMAKKINSYIKRYQ</sequence>
<evidence type="ECO:0000256" key="3">
    <source>
        <dbReference type="ARBA" id="ARBA00013252"/>
    </source>
</evidence>
<comment type="caution">
    <text evidence="6">The sequence shown here is derived from an EMBL/GenBank/DDBJ whole genome shotgun (WGS) entry which is preliminary data.</text>
</comment>
<evidence type="ECO:0000313" key="7">
    <source>
        <dbReference type="Proteomes" id="UP001360560"/>
    </source>
</evidence>
<dbReference type="RefSeq" id="XP_064851509.1">
    <property type="nucleotide sequence ID" value="XM_064995437.1"/>
</dbReference>
<dbReference type="SUPFAM" id="SSF55248">
    <property type="entry name" value="PCD-like"/>
    <property type="match status" value="1"/>
</dbReference>
<dbReference type="EMBL" id="BTFZ01000002">
    <property type="protein sequence ID" value="GMM34509.1"/>
    <property type="molecule type" value="Genomic_DNA"/>
</dbReference>
<dbReference type="Proteomes" id="UP001360560">
    <property type="component" value="Unassembled WGS sequence"/>
</dbReference>
<dbReference type="InterPro" id="IPR036428">
    <property type="entry name" value="PCD_sf"/>
</dbReference>
<dbReference type="GO" id="GO:0006729">
    <property type="term" value="P:tetrahydrobiopterin biosynthetic process"/>
    <property type="evidence" value="ECO:0007669"/>
    <property type="project" value="InterPro"/>
</dbReference>
<evidence type="ECO:0000256" key="1">
    <source>
        <dbReference type="ARBA" id="ARBA00001554"/>
    </source>
</evidence>
<keyword evidence="7" id="KW-1185">Reference proteome</keyword>
<reference evidence="6 7" key="1">
    <citation type="journal article" date="2023" name="Elife">
        <title>Identification of key yeast species and microbe-microbe interactions impacting larval growth of Drosophila in the wild.</title>
        <authorList>
            <person name="Mure A."/>
            <person name="Sugiura Y."/>
            <person name="Maeda R."/>
            <person name="Honda K."/>
            <person name="Sakurai N."/>
            <person name="Takahashi Y."/>
            <person name="Watada M."/>
            <person name="Katoh T."/>
            <person name="Gotoh A."/>
            <person name="Gotoh Y."/>
            <person name="Taniguchi I."/>
            <person name="Nakamura K."/>
            <person name="Hayashi T."/>
            <person name="Katayama T."/>
            <person name="Uemura T."/>
            <person name="Hattori Y."/>
        </authorList>
    </citation>
    <scope>NUCLEOTIDE SEQUENCE [LARGE SCALE GENOMIC DNA]</scope>
    <source>
        <strain evidence="6 7">SC-9</strain>
    </source>
</reference>
<evidence type="ECO:0000256" key="2">
    <source>
        <dbReference type="ARBA" id="ARBA00006472"/>
    </source>
</evidence>
<protein>
    <recommendedName>
        <fullName evidence="3">4a-hydroxytetrahydrobiopterin dehydratase</fullName>
        <ecNumber evidence="3">4.2.1.96</ecNumber>
    </recommendedName>
    <alternativeName>
        <fullName evidence="5">4-alpha-hydroxy-tetrahydropterin dehydratase</fullName>
    </alternativeName>
</protein>
<organism evidence="6 7">
    <name type="scientific">Saccharomycopsis crataegensis</name>
    <dbReference type="NCBI Taxonomy" id="43959"/>
    <lineage>
        <taxon>Eukaryota</taxon>
        <taxon>Fungi</taxon>
        <taxon>Dikarya</taxon>
        <taxon>Ascomycota</taxon>
        <taxon>Saccharomycotina</taxon>
        <taxon>Saccharomycetes</taxon>
        <taxon>Saccharomycopsidaceae</taxon>
        <taxon>Saccharomycopsis</taxon>
    </lineage>
</organism>
<dbReference type="InterPro" id="IPR001533">
    <property type="entry name" value="Pterin_deHydtase"/>
</dbReference>